<dbReference type="PROSITE" id="PS50005">
    <property type="entry name" value="TPR"/>
    <property type="match status" value="1"/>
</dbReference>
<keyword evidence="3" id="KW-1185">Reference proteome</keyword>
<protein>
    <submittedName>
        <fullName evidence="2">2OG-Fe(II) oxygenase</fullName>
    </submittedName>
</protein>
<dbReference type="Pfam" id="PF13428">
    <property type="entry name" value="TPR_14"/>
    <property type="match status" value="1"/>
</dbReference>
<gene>
    <name evidence="2" type="ORF">Q0812_12640</name>
</gene>
<evidence type="ECO:0000256" key="1">
    <source>
        <dbReference type="PROSITE-ProRule" id="PRU00339"/>
    </source>
</evidence>
<dbReference type="Pfam" id="PF14559">
    <property type="entry name" value="TPR_19"/>
    <property type="match status" value="1"/>
</dbReference>
<reference evidence="2" key="1">
    <citation type="submission" date="2023-07" db="EMBL/GenBank/DDBJ databases">
        <title>Brevundimonas soil sp. nov., isolated from the soil of chemical plant.</title>
        <authorList>
            <person name="Wu N."/>
        </authorList>
    </citation>
    <scope>NUCLEOTIDE SEQUENCE</scope>
    <source>
        <strain evidence="2">XZ-24</strain>
    </source>
</reference>
<dbReference type="SMART" id="SM00028">
    <property type="entry name" value="TPR"/>
    <property type="match status" value="4"/>
</dbReference>
<dbReference type="InterPro" id="IPR011990">
    <property type="entry name" value="TPR-like_helical_dom_sf"/>
</dbReference>
<organism evidence="2 3">
    <name type="scientific">Peiella sedimenti</name>
    <dbReference type="NCBI Taxonomy" id="3061083"/>
    <lineage>
        <taxon>Bacteria</taxon>
        <taxon>Pseudomonadati</taxon>
        <taxon>Pseudomonadota</taxon>
        <taxon>Alphaproteobacteria</taxon>
        <taxon>Caulobacterales</taxon>
        <taxon>Caulobacteraceae</taxon>
        <taxon>Peiella</taxon>
    </lineage>
</organism>
<sequence>MIPGAAVDPMLARALGQAGQLLQARRAQEAKALLAQVTARFPAAAEAQRLLGVAHLMLGDPVGAETVLAAAARLAPRSADIAAHLGEARMMQGKIDGAEAELRRALQLNPDHVAAARPLADLLGRTGRPEAAAAVLAPLVERHPGAVDLVSDQSRRLQALNRYDDAAALMRRLCELKPHSHVAWHNLASTLLHGGWAEEAEAAIRQAMTREGGDRAETWLVLARTLQAQDRHDEGEAALREALRRKPDYDDAHRDLAHLTWMRTGDPERAAADIDSLHRRLSRPVPALLAVKAKIREYAGDHAGGLEVVREAADAGDPVACISASQAALHLDPALALDYANRAAERLPGTRPPVNARLEALLALGEARTAEAELLALHEREPNDQFHLARLALCWRMLGDERYAQLYDYGAFVRAERLDTPKGWSSLSGYLEDLKAALVELHTLHTHPIGQSLRGGTQTSRNLTRSPNPAIQAFFEAADGPIRRYIAALGEGSDPLRRRVAESYRMAGIWSVRLKPNGFHADHVHPAGWISSACYIDLPPEVDAGGKEGWIAFGRPGSPTRPPLGPEHYIKPEPGLLALFPSYMWHGTEPFGGEHTRLTVAFDAVPQGSAA</sequence>
<dbReference type="InterPro" id="IPR019734">
    <property type="entry name" value="TPR_rpt"/>
</dbReference>
<feature type="repeat" description="TPR" evidence="1">
    <location>
        <begin position="79"/>
        <end position="112"/>
    </location>
</feature>
<dbReference type="PANTHER" id="PTHR12558">
    <property type="entry name" value="CELL DIVISION CYCLE 16,23,27"/>
    <property type="match status" value="1"/>
</dbReference>
<dbReference type="PANTHER" id="PTHR12558:SF33">
    <property type="entry name" value="BLL7664 PROTEIN"/>
    <property type="match status" value="1"/>
</dbReference>
<dbReference type="Pfam" id="PF13759">
    <property type="entry name" value="2OG-FeII_Oxy_5"/>
    <property type="match status" value="1"/>
</dbReference>
<dbReference type="Gene3D" id="2.60.120.620">
    <property type="entry name" value="q2cbj1_9rhob like domain"/>
    <property type="match status" value="1"/>
</dbReference>
<dbReference type="SUPFAM" id="SSF48452">
    <property type="entry name" value="TPR-like"/>
    <property type="match status" value="2"/>
</dbReference>
<keyword evidence="1" id="KW-0802">TPR repeat</keyword>
<dbReference type="EMBL" id="JAUKTR010000006">
    <property type="protein sequence ID" value="MDO1560277.1"/>
    <property type="molecule type" value="Genomic_DNA"/>
</dbReference>
<dbReference type="Proteomes" id="UP001169063">
    <property type="component" value="Unassembled WGS sequence"/>
</dbReference>
<dbReference type="Gene3D" id="1.25.40.10">
    <property type="entry name" value="Tetratricopeptide repeat domain"/>
    <property type="match status" value="3"/>
</dbReference>
<accession>A0ABT8SNY2</accession>
<dbReference type="RefSeq" id="WP_302110709.1">
    <property type="nucleotide sequence ID" value="NZ_JAUKTR010000006.1"/>
</dbReference>
<dbReference type="InterPro" id="IPR012668">
    <property type="entry name" value="CHP02466"/>
</dbReference>
<comment type="caution">
    <text evidence="2">The sequence shown here is derived from an EMBL/GenBank/DDBJ whole genome shotgun (WGS) entry which is preliminary data.</text>
</comment>
<evidence type="ECO:0000313" key="2">
    <source>
        <dbReference type="EMBL" id="MDO1560277.1"/>
    </source>
</evidence>
<proteinExistence type="predicted"/>
<evidence type="ECO:0000313" key="3">
    <source>
        <dbReference type="Proteomes" id="UP001169063"/>
    </source>
</evidence>
<name>A0ABT8SNY2_9CAUL</name>
<dbReference type="Pfam" id="PF13432">
    <property type="entry name" value="TPR_16"/>
    <property type="match status" value="2"/>
</dbReference>